<dbReference type="Gene3D" id="1.10.10.10">
    <property type="entry name" value="Winged helix-like DNA-binding domain superfamily/Winged helix DNA-binding domain"/>
    <property type="match status" value="1"/>
</dbReference>
<dbReference type="EMBL" id="JANGAC010000003">
    <property type="protein sequence ID" value="MCQ4922543.1"/>
    <property type="molecule type" value="Genomic_DNA"/>
</dbReference>
<evidence type="ECO:0000256" key="3">
    <source>
        <dbReference type="ARBA" id="ARBA00023125"/>
    </source>
</evidence>
<dbReference type="RefSeq" id="WP_256310765.1">
    <property type="nucleotide sequence ID" value="NZ_JANGAC010000003.1"/>
</dbReference>
<dbReference type="InterPro" id="IPR005650">
    <property type="entry name" value="BlaI_family"/>
</dbReference>
<evidence type="ECO:0000313" key="5">
    <source>
        <dbReference type="EMBL" id="MCQ4922543.1"/>
    </source>
</evidence>
<dbReference type="Pfam" id="PF03965">
    <property type="entry name" value="Penicillinase_R"/>
    <property type="match status" value="1"/>
</dbReference>
<dbReference type="Gene3D" id="1.10.4040.10">
    <property type="entry name" value="Penicillinase repressor domain"/>
    <property type="match status" value="1"/>
</dbReference>
<evidence type="ECO:0000256" key="4">
    <source>
        <dbReference type="ARBA" id="ARBA00023163"/>
    </source>
</evidence>
<evidence type="ECO:0000256" key="2">
    <source>
        <dbReference type="ARBA" id="ARBA00023015"/>
    </source>
</evidence>
<evidence type="ECO:0000256" key="1">
    <source>
        <dbReference type="ARBA" id="ARBA00011046"/>
    </source>
</evidence>
<dbReference type="InterPro" id="IPR036388">
    <property type="entry name" value="WH-like_DNA-bd_sf"/>
</dbReference>
<accession>A0ABT1S7U0</accession>
<keyword evidence="6" id="KW-1185">Reference proteome</keyword>
<keyword evidence="4" id="KW-0804">Transcription</keyword>
<dbReference type="Proteomes" id="UP001524478">
    <property type="component" value="Unassembled WGS sequence"/>
</dbReference>
<comment type="similarity">
    <text evidence="1">Belongs to the BlaI transcriptional regulatory family.</text>
</comment>
<keyword evidence="3" id="KW-0238">DNA-binding</keyword>
<organism evidence="5 6">
    <name type="scientific">Tissierella carlieri</name>
    <dbReference type="NCBI Taxonomy" id="689904"/>
    <lineage>
        <taxon>Bacteria</taxon>
        <taxon>Bacillati</taxon>
        <taxon>Bacillota</taxon>
        <taxon>Tissierellia</taxon>
        <taxon>Tissierellales</taxon>
        <taxon>Tissierellaceae</taxon>
        <taxon>Tissierella</taxon>
    </lineage>
</organism>
<name>A0ABT1S7U0_9FIRM</name>
<dbReference type="InterPro" id="IPR036390">
    <property type="entry name" value="WH_DNA-bd_sf"/>
</dbReference>
<reference evidence="5 6" key="1">
    <citation type="submission" date="2022-06" db="EMBL/GenBank/DDBJ databases">
        <title>Isolation of gut microbiota from human fecal samples.</title>
        <authorList>
            <person name="Pamer E.G."/>
            <person name="Barat B."/>
            <person name="Waligurski E."/>
            <person name="Medina S."/>
            <person name="Paddock L."/>
            <person name="Mostad J."/>
        </authorList>
    </citation>
    <scope>NUCLEOTIDE SEQUENCE [LARGE SCALE GENOMIC DNA]</scope>
    <source>
        <strain evidence="5 6">DFI.7.95</strain>
    </source>
</reference>
<evidence type="ECO:0000313" key="6">
    <source>
        <dbReference type="Proteomes" id="UP001524478"/>
    </source>
</evidence>
<keyword evidence="2" id="KW-0805">Transcription regulation</keyword>
<comment type="caution">
    <text evidence="5">The sequence shown here is derived from an EMBL/GenBank/DDBJ whole genome shotgun (WGS) entry which is preliminary data.</text>
</comment>
<dbReference type="PIRSF" id="PIRSF019455">
    <property type="entry name" value="CopR_AtkY"/>
    <property type="match status" value="1"/>
</dbReference>
<protein>
    <submittedName>
        <fullName evidence="5">BlaI/MecI/CopY family transcriptional regulator</fullName>
    </submittedName>
</protein>
<sequence length="119" mass="13879">MEKFKLFDAEYKFMDIIWELGPINSTELSKICLSRLGWKKPTTYNMIRKLSERGILQNENAVVISLIGREQVQKYETEALLEKSFDGSLPAFIATFLKDRKLSEEEAQKIRKMIEEATK</sequence>
<gene>
    <name evidence="5" type="ORF">NE686_05560</name>
</gene>
<dbReference type="SUPFAM" id="SSF46785">
    <property type="entry name" value="Winged helix' DNA-binding domain"/>
    <property type="match status" value="1"/>
</dbReference>
<proteinExistence type="inferred from homology"/>